<name>A0A0C1Q3D6_9LACO</name>
<feature type="compositionally biased region" description="Low complexity" evidence="7">
    <location>
        <begin position="89"/>
        <end position="99"/>
    </location>
</feature>
<dbReference type="PANTHER" id="PTHR23157">
    <property type="entry name" value="GRIP AND COILED-COIL DOMAIN-CONTAINING PROTEIN 1"/>
    <property type="match status" value="1"/>
</dbReference>
<feature type="transmembrane region" description="Helical" evidence="8">
    <location>
        <begin position="826"/>
        <end position="844"/>
    </location>
</feature>
<evidence type="ECO:0000256" key="7">
    <source>
        <dbReference type="SAM" id="MobiDB-lite"/>
    </source>
</evidence>
<feature type="compositionally biased region" description="Basic and acidic residues" evidence="7">
    <location>
        <begin position="117"/>
        <end position="130"/>
    </location>
</feature>
<evidence type="ECO:0000259" key="9">
    <source>
        <dbReference type="PROSITE" id="PS50847"/>
    </source>
</evidence>
<keyword evidence="8" id="KW-0812">Transmembrane</keyword>
<dbReference type="PROSITE" id="PS50847">
    <property type="entry name" value="GRAM_POS_ANCHORING"/>
    <property type="match status" value="1"/>
</dbReference>
<comment type="caution">
    <text evidence="10">The sequence shown here is derived from an EMBL/GenBank/DDBJ whole genome shotgun (WGS) entry which is preliminary data.</text>
</comment>
<feature type="compositionally biased region" description="Polar residues" evidence="7">
    <location>
        <begin position="56"/>
        <end position="81"/>
    </location>
</feature>
<accession>A0A0C1Q3D6</accession>
<keyword evidence="6" id="KW-0175">Coiled coil</keyword>
<feature type="region of interest" description="Disordered" evidence="7">
    <location>
        <begin position="56"/>
        <end position="238"/>
    </location>
</feature>
<reference evidence="10 11" key="1">
    <citation type="submission" date="2014-06" db="EMBL/GenBank/DDBJ databases">
        <title>Functional and comparative genomic analyses of the Drosophila gut microbiota identify candidate symbiosis factors.</title>
        <authorList>
            <person name="Newell P.D."/>
            <person name="Chaston J.M."/>
            <person name="Douglas A.E."/>
        </authorList>
    </citation>
    <scope>NUCLEOTIDE SEQUENCE [LARGE SCALE GENOMIC DNA]</scope>
    <source>
        <strain evidence="10 11">DmCS_002</strain>
    </source>
</reference>
<feature type="coiled-coil region" evidence="6">
    <location>
        <begin position="550"/>
        <end position="718"/>
    </location>
</feature>
<dbReference type="NCBIfam" id="TIGR01167">
    <property type="entry name" value="LPXTG_anchor"/>
    <property type="match status" value="1"/>
</dbReference>
<feature type="compositionally biased region" description="Polar residues" evidence="7">
    <location>
        <begin position="151"/>
        <end position="186"/>
    </location>
</feature>
<keyword evidence="5" id="KW-0572">Peptidoglycan-anchor</keyword>
<evidence type="ECO:0000256" key="5">
    <source>
        <dbReference type="ARBA" id="ARBA00023088"/>
    </source>
</evidence>
<dbReference type="InterPro" id="IPR027607">
    <property type="entry name" value="Surf_Exclu_SEC10/PgrA"/>
</dbReference>
<sequence>MSKFIKKDNYKAINDDDHQSPTSPVRLHKSWLKVITGSTLVASGMLAVGAFNNSVSADDQAQPTNQQPTSLSETPQGNQNQVDNDKAAVDQAQKDAANATPDNIRKTQDEINQTGNDVKKDQSRVDHDQQAESNAQAAVEKAQKHTENTQHDQNQAQSDVNNDQNQLNHDTDGANQAQNAVDNNEQSTKDAQQKQNQAEQQKSDAQDNLNNLDKWQAATKKKHDEAEKDAANDQNAIHQTNQDINNAQDRVNNDNKSINDAQSQLNDLNKSKPAFEQNIHIPAGMTLQGFQQWKKQHPNENAADWFHQFDKAAMANNHYQPSDIAKQDEVIVGTNNTGQTIPQFTNSQYSDIEEYINWLINQMHHQFGTANVEIGGWGMQQFINSLLNGYNQDGWNVGKNGYDVNAINNAAADSGLLTYLGRNGYETVASGYMNFTNFTTMDAIYSRLYNMIMNLTFNDSNSSDSDEMNLLGIDPATGNVNNSKYMGVGIDNYGQIHLVFVNPAQIQNAKQFNEVTAHIPTPATLQRQIDDTYELISDYHKDLSHDLQTLQNAHDKLAALQNQLANDVKAAKENNPAQWSTDINKAKAEINDLNHQISKQQQIINNNNAALPGLQHKLAQAKQQVENDTNQLNNDQNKLQKATAANQQAQDDLARAIQDLINKQNELNRAEQQLQADQAKLIALQKQLIDYQNETNKLAKAKAQMASDKAQIAKWQKQAAAKQSESNKAAQKVNNQIINHAIDRAQQNTKSRVAYINQQDSVHPENIKTNVTGATPINSGQYRLSNHAKVNLTASTFAYQPTSTTNDTKNIAHNGQLPQTGQSNTTWLSIIGLLTTLMGIFGLAGSRRKFTK</sequence>
<feature type="region of interest" description="Disordered" evidence="7">
    <location>
        <begin position="1"/>
        <end position="26"/>
    </location>
</feature>
<dbReference type="EMBL" id="JOJZ01000009">
    <property type="protein sequence ID" value="KID42393.1"/>
    <property type="molecule type" value="Genomic_DNA"/>
</dbReference>
<evidence type="ECO:0000256" key="2">
    <source>
        <dbReference type="ARBA" id="ARBA00022512"/>
    </source>
</evidence>
<protein>
    <recommendedName>
        <fullName evidence="9">Gram-positive cocci surface proteins LPxTG domain-containing protein</fullName>
    </recommendedName>
</protein>
<dbReference type="NCBIfam" id="TIGR04320">
    <property type="entry name" value="Surf_Exclu_PgrA"/>
    <property type="match status" value="1"/>
</dbReference>
<dbReference type="AlphaFoldDB" id="A0A0C1Q3D6"/>
<keyword evidence="4" id="KW-0732">Signal</keyword>
<feature type="compositionally biased region" description="Basic and acidic residues" evidence="7">
    <location>
        <begin position="222"/>
        <end position="231"/>
    </location>
</feature>
<dbReference type="Pfam" id="PF00746">
    <property type="entry name" value="Gram_pos_anchor"/>
    <property type="match status" value="1"/>
</dbReference>
<dbReference type="PATRIC" id="fig|1614.7.peg.312"/>
<feature type="compositionally biased region" description="Basic and acidic residues" evidence="7">
    <location>
        <begin position="141"/>
        <end position="150"/>
    </location>
</feature>
<evidence type="ECO:0000256" key="8">
    <source>
        <dbReference type="SAM" id="Phobius"/>
    </source>
</evidence>
<evidence type="ECO:0000313" key="11">
    <source>
        <dbReference type="Proteomes" id="UP000031397"/>
    </source>
</evidence>
<keyword evidence="8" id="KW-1133">Transmembrane helix</keyword>
<keyword evidence="2" id="KW-0134">Cell wall</keyword>
<evidence type="ECO:0000256" key="4">
    <source>
        <dbReference type="ARBA" id="ARBA00022729"/>
    </source>
</evidence>
<evidence type="ECO:0000256" key="1">
    <source>
        <dbReference type="ARBA" id="ARBA00004184"/>
    </source>
</evidence>
<keyword evidence="11" id="KW-1185">Reference proteome</keyword>
<dbReference type="Gene3D" id="1.10.287.1490">
    <property type="match status" value="1"/>
</dbReference>
<feature type="domain" description="Gram-positive cocci surface proteins LPxTG" evidence="9">
    <location>
        <begin position="817"/>
        <end position="852"/>
    </location>
</feature>
<dbReference type="OrthoDB" id="10021599at2"/>
<evidence type="ECO:0000313" key="10">
    <source>
        <dbReference type="EMBL" id="KID42393.1"/>
    </source>
</evidence>
<dbReference type="InterPro" id="IPR051952">
    <property type="entry name" value="Golgi-autophagy_related"/>
</dbReference>
<comment type="subcellular location">
    <subcellularLocation>
        <location evidence="1">Endomembrane system</location>
        <topology evidence="1">Peripheral membrane protein</topology>
    </subcellularLocation>
</comment>
<keyword evidence="3" id="KW-0964">Secreted</keyword>
<keyword evidence="8" id="KW-0472">Membrane</keyword>
<feature type="compositionally biased region" description="Basic and acidic residues" evidence="7">
    <location>
        <begin position="1"/>
        <end position="19"/>
    </location>
</feature>
<evidence type="ECO:0000256" key="6">
    <source>
        <dbReference type="SAM" id="Coils"/>
    </source>
</evidence>
<proteinExistence type="predicted"/>
<dbReference type="InterPro" id="IPR019931">
    <property type="entry name" value="LPXTG_anchor"/>
</dbReference>
<dbReference type="GO" id="GO:0012505">
    <property type="term" value="C:endomembrane system"/>
    <property type="evidence" value="ECO:0007669"/>
    <property type="project" value="UniProtKB-SubCell"/>
</dbReference>
<dbReference type="PANTHER" id="PTHR23157:SF25">
    <property type="entry name" value="GRIP AND COILED-COIL DOMAIN-CONTAINING PROTEIN 1"/>
    <property type="match status" value="1"/>
</dbReference>
<gene>
    <name evidence="10" type="ORF">LfDm3_0322</name>
</gene>
<dbReference type="SUPFAM" id="SSF57997">
    <property type="entry name" value="Tropomyosin"/>
    <property type="match status" value="1"/>
</dbReference>
<dbReference type="GeneID" id="74913010"/>
<dbReference type="Proteomes" id="UP000031397">
    <property type="component" value="Unassembled WGS sequence"/>
</dbReference>
<dbReference type="RefSeq" id="WP_039143480.1">
    <property type="nucleotide sequence ID" value="NZ_JOJZ01000009.1"/>
</dbReference>
<evidence type="ECO:0000256" key="3">
    <source>
        <dbReference type="ARBA" id="ARBA00022525"/>
    </source>
</evidence>
<organism evidence="10 11">
    <name type="scientific">Fructilactobacillus fructivorans</name>
    <dbReference type="NCBI Taxonomy" id="1614"/>
    <lineage>
        <taxon>Bacteria</taxon>
        <taxon>Bacillati</taxon>
        <taxon>Bacillota</taxon>
        <taxon>Bacilli</taxon>
        <taxon>Lactobacillales</taxon>
        <taxon>Lactobacillaceae</taxon>
        <taxon>Fructilactobacillus</taxon>
    </lineage>
</organism>